<evidence type="ECO:0000313" key="3">
    <source>
        <dbReference type="Proteomes" id="UP000018550"/>
    </source>
</evidence>
<evidence type="ECO:0000313" key="2">
    <source>
        <dbReference type="EMBL" id="AHB35958.1"/>
    </source>
</evidence>
<dbReference type="InterPro" id="IPR000120">
    <property type="entry name" value="Amidase"/>
</dbReference>
<dbReference type="eggNOG" id="COG0154">
    <property type="taxonomic scope" value="Bacteria"/>
</dbReference>
<dbReference type="STRING" id="1276258.SAPIS_v1c01110"/>
<dbReference type="Proteomes" id="UP000018550">
    <property type="component" value="Chromosome"/>
</dbReference>
<dbReference type="InterPro" id="IPR023631">
    <property type="entry name" value="Amidase_dom"/>
</dbReference>
<dbReference type="GO" id="GO:0016740">
    <property type="term" value="F:transferase activity"/>
    <property type="evidence" value="ECO:0007669"/>
    <property type="project" value="UniProtKB-KW"/>
</dbReference>
<dbReference type="AlphaFoldDB" id="V5RHL6"/>
<accession>V5RHL6</accession>
<dbReference type="PANTHER" id="PTHR11895">
    <property type="entry name" value="TRANSAMIDASE"/>
    <property type="match status" value="1"/>
</dbReference>
<sequence>MEIKFLSIKELNEKLKNQEITISQLTNLTIKNLKEEMSSNFLVTLTEDHSLERAKELEKTKNFDNPLYGIPYVTKDNISTKDILTTGSSRILSNYYPTFDATITETLDKSGAILCGKATLDELGMGGTGLFAFNGEVRNPLDKERIIGGSSSGSAFAVATGLVPYSTGTDTGDSIRKPASYTGIVGFKPTYGSISRYGVIPYSPSLDHVGFFTRSVEDMAILCDASFGLDHNDFTSIDNKQSFSANLNEKKEKIKFGFLTSVEKYMDKSLLGSYEKLFDKVKKDGHEVIFVDFKKELLDAITAAYMMISFSEGATTHANLDGINFGKREKGQDYLEIMRNSRSKNFGSTVKRRFVIGSFQLKKENQERLLAKSKKVRRLINEELSRVYEEIDILILPPSLNVAPKVSEVLGTDVEERDNDEKVFLEDLLILANFNGMPSITLPFIKSNGLPIGINLNARPKNDLELLQVSKYIEEVVAKQKNGGETND</sequence>
<dbReference type="PATRIC" id="fig|1276258.3.peg.108"/>
<dbReference type="Gene3D" id="3.90.1300.10">
    <property type="entry name" value="Amidase signature (AS) domain"/>
    <property type="match status" value="1"/>
</dbReference>
<keyword evidence="2" id="KW-0808">Transferase</keyword>
<gene>
    <name evidence="2" type="primary">gatA</name>
    <name evidence="2" type="ORF">SAPIS_v1c01110</name>
</gene>
<proteinExistence type="predicted"/>
<dbReference type="KEGG" id="sapi:SAPIS_v1c01110"/>
<dbReference type="PANTHER" id="PTHR11895:SF151">
    <property type="entry name" value="GLUTAMYL-TRNA(GLN) AMIDOTRANSFERASE SUBUNIT A"/>
    <property type="match status" value="1"/>
</dbReference>
<reference evidence="2 3" key="1">
    <citation type="journal article" date="2014" name="Genome Announc.">
        <title>Complete Genome Sequence of Spiroplasma apis B31T (ATCC 33834), a Bacterium Associated with May Disease of Honeybees (Apis mellifera).</title>
        <authorList>
            <person name="Ku C."/>
            <person name="Lo W.S."/>
            <person name="Chen L.L."/>
            <person name="Kuo C.H."/>
        </authorList>
    </citation>
    <scope>NUCLEOTIDE SEQUENCE [LARGE SCALE GENOMIC DNA]</scope>
    <source>
        <strain evidence="2">B31</strain>
    </source>
</reference>
<feature type="domain" description="Amidase" evidence="1">
    <location>
        <begin position="32"/>
        <end position="467"/>
    </location>
</feature>
<dbReference type="HOGENOM" id="CLU_009600_7_6_14"/>
<protein>
    <submittedName>
        <fullName evidence="2">Aspartyl/glutamyl-tRNA amidotransferase subunit A</fullName>
    </submittedName>
</protein>
<dbReference type="EMBL" id="CP006682">
    <property type="protein sequence ID" value="AHB35958.1"/>
    <property type="molecule type" value="Genomic_DNA"/>
</dbReference>
<dbReference type="Pfam" id="PF01425">
    <property type="entry name" value="Amidase"/>
    <property type="match status" value="1"/>
</dbReference>
<organism evidence="2 3">
    <name type="scientific">Spiroplasma apis B31</name>
    <dbReference type="NCBI Taxonomy" id="1276258"/>
    <lineage>
        <taxon>Bacteria</taxon>
        <taxon>Bacillati</taxon>
        <taxon>Mycoplasmatota</taxon>
        <taxon>Mollicutes</taxon>
        <taxon>Entomoplasmatales</taxon>
        <taxon>Spiroplasmataceae</taxon>
        <taxon>Spiroplasma</taxon>
    </lineage>
</organism>
<name>V5RHL6_SPIAP</name>
<dbReference type="SUPFAM" id="SSF75304">
    <property type="entry name" value="Amidase signature (AS) enzymes"/>
    <property type="match status" value="1"/>
</dbReference>
<dbReference type="OrthoDB" id="9811471at2"/>
<evidence type="ECO:0000259" key="1">
    <source>
        <dbReference type="Pfam" id="PF01425"/>
    </source>
</evidence>
<keyword evidence="3" id="KW-1185">Reference proteome</keyword>
<dbReference type="InterPro" id="IPR036928">
    <property type="entry name" value="AS_sf"/>
</dbReference>
<dbReference type="RefSeq" id="WP_023788892.1">
    <property type="nucleotide sequence ID" value="NC_022998.1"/>
</dbReference>